<dbReference type="EMBL" id="MHVH01000005">
    <property type="protein sequence ID" value="OHA90260.1"/>
    <property type="molecule type" value="Genomic_DNA"/>
</dbReference>
<feature type="transmembrane region" description="Helical" evidence="1">
    <location>
        <begin position="106"/>
        <end position="125"/>
    </location>
</feature>
<proteinExistence type="predicted"/>
<feature type="transmembrane region" description="Helical" evidence="1">
    <location>
        <begin position="44"/>
        <end position="62"/>
    </location>
</feature>
<reference evidence="3 4" key="1">
    <citation type="journal article" date="2016" name="Nat. Commun.">
        <title>Thousands of microbial genomes shed light on interconnected biogeochemical processes in an aquifer system.</title>
        <authorList>
            <person name="Anantharaman K."/>
            <person name="Brown C.T."/>
            <person name="Hug L.A."/>
            <person name="Sharon I."/>
            <person name="Castelle C.J."/>
            <person name="Probst A.J."/>
            <person name="Thomas B.C."/>
            <person name="Singh A."/>
            <person name="Wilkins M.J."/>
            <person name="Karaoz U."/>
            <person name="Brodie E.L."/>
            <person name="Williams K.H."/>
            <person name="Hubbard S.S."/>
            <person name="Banfield J.F."/>
        </authorList>
    </citation>
    <scope>NUCLEOTIDE SEQUENCE [LARGE SCALE GENOMIC DNA]</scope>
</reference>
<organism evidence="3 4">
    <name type="scientific">Candidatus Zambryskibacteria bacterium RIFCSPHIGHO2_01_FULL_46_25</name>
    <dbReference type="NCBI Taxonomy" id="1802738"/>
    <lineage>
        <taxon>Bacteria</taxon>
        <taxon>Candidatus Zambryskiibacteriota</taxon>
    </lineage>
</organism>
<dbReference type="Proteomes" id="UP000178107">
    <property type="component" value="Unassembled WGS sequence"/>
</dbReference>
<feature type="transmembrane region" description="Helical" evidence="1">
    <location>
        <begin position="78"/>
        <end position="100"/>
    </location>
</feature>
<dbReference type="Pfam" id="PF11141">
    <property type="entry name" value="DUF2914"/>
    <property type="match status" value="1"/>
</dbReference>
<gene>
    <name evidence="3" type="ORF">A2838_01490</name>
</gene>
<evidence type="ECO:0000259" key="2">
    <source>
        <dbReference type="Pfam" id="PF11141"/>
    </source>
</evidence>
<evidence type="ECO:0000313" key="3">
    <source>
        <dbReference type="EMBL" id="OHA90260.1"/>
    </source>
</evidence>
<keyword evidence="1" id="KW-1133">Transmembrane helix</keyword>
<feature type="transmembrane region" description="Helical" evidence="1">
    <location>
        <begin position="132"/>
        <end position="155"/>
    </location>
</feature>
<keyword evidence="1" id="KW-0812">Transmembrane</keyword>
<dbReference type="InterPro" id="IPR022606">
    <property type="entry name" value="DUF2914"/>
</dbReference>
<accession>A0A1G2SYY9</accession>
<evidence type="ECO:0000313" key="4">
    <source>
        <dbReference type="Proteomes" id="UP000178107"/>
    </source>
</evidence>
<evidence type="ECO:0000256" key="1">
    <source>
        <dbReference type="SAM" id="Phobius"/>
    </source>
</evidence>
<keyword evidence="1" id="KW-0472">Membrane</keyword>
<feature type="domain" description="DUF2914" evidence="2">
    <location>
        <begin position="281"/>
        <end position="349"/>
    </location>
</feature>
<name>A0A1G2SYY9_9BACT</name>
<comment type="caution">
    <text evidence="3">The sequence shown here is derived from an EMBL/GenBank/DDBJ whole genome shotgun (WGS) entry which is preliminary data.</text>
</comment>
<sequence>MSAKIAQLKEWYEEHERRLATFSLLFGFVFDSLTLTRIDALQDNLWLFGNLVVIGVCIILLNRQENDGIQDKEVSKHFWLYNLLQFGFGNILGGFFVLYFRSGTLAVSWPFLLILLVAMVANELFQKRYARLVLQISFLYLTIYAFLIFIVPIALHRIGAWIFLASGLVSLLAVWLFLIALHQFSRERFRESRVSIVRSVAAIFAVMNILYFTNLIPPIPLSLKDAGIYHNVEKLPSGRYSVLEEEEKGIMSFFDFRKDIHLVSGNTLFAYSAIYSPSDLDTQIVHEWQHYDEKQGEWLTSTTIPLRLSGGRVEGFRTYSSKSSLAPGPWRVNVSTPRGQLLGRINFEIVSVNSYPAIKAVVKD</sequence>
<feature type="transmembrane region" description="Helical" evidence="1">
    <location>
        <begin position="161"/>
        <end position="184"/>
    </location>
</feature>
<protein>
    <recommendedName>
        <fullName evidence="2">DUF2914 domain-containing protein</fullName>
    </recommendedName>
</protein>
<dbReference type="AlphaFoldDB" id="A0A1G2SYY9"/>
<feature type="transmembrane region" description="Helical" evidence="1">
    <location>
        <begin position="196"/>
        <end position="216"/>
    </location>
</feature>
<feature type="transmembrane region" description="Helical" evidence="1">
    <location>
        <begin position="20"/>
        <end position="38"/>
    </location>
</feature>